<keyword evidence="4 6" id="KW-1133">Transmembrane helix</keyword>
<feature type="transmembrane region" description="Helical" evidence="6">
    <location>
        <begin position="99"/>
        <end position="119"/>
    </location>
</feature>
<evidence type="ECO:0000313" key="8">
    <source>
        <dbReference type="EMBL" id="RAG87396.1"/>
    </source>
</evidence>
<keyword evidence="3 6" id="KW-0812">Transmembrane</keyword>
<keyword evidence="5 6" id="KW-0472">Membrane</keyword>
<gene>
    <name evidence="8" type="ORF">DN069_01820</name>
</gene>
<evidence type="ECO:0008006" key="10">
    <source>
        <dbReference type="Google" id="ProtNLM"/>
    </source>
</evidence>
<dbReference type="InterPro" id="IPR017039">
    <property type="entry name" value="Virul_fac_BrkB"/>
</dbReference>
<proteinExistence type="predicted"/>
<comment type="caution">
    <text evidence="8">The sequence shown here is derived from an EMBL/GenBank/DDBJ whole genome shotgun (WGS) entry which is preliminary data.</text>
</comment>
<feature type="transmembrane region" description="Helical" evidence="6">
    <location>
        <begin position="125"/>
        <end position="148"/>
    </location>
</feature>
<dbReference type="PANTHER" id="PTHR30213:SF1">
    <property type="entry name" value="INNER MEMBRANE PROTEIN YHJD"/>
    <property type="match status" value="1"/>
</dbReference>
<dbReference type="Proteomes" id="UP000248889">
    <property type="component" value="Unassembled WGS sequence"/>
</dbReference>
<keyword evidence="2" id="KW-1003">Cell membrane</keyword>
<evidence type="ECO:0000256" key="2">
    <source>
        <dbReference type="ARBA" id="ARBA00022475"/>
    </source>
</evidence>
<reference evidence="8 9" key="1">
    <citation type="submission" date="2018-06" db="EMBL/GenBank/DDBJ databases">
        <title>Streptacidiphilus pinicola sp. nov., isolated from pine grove soil.</title>
        <authorList>
            <person name="Roh S.G."/>
            <person name="Park S."/>
            <person name="Kim M.-K."/>
            <person name="Yun B.-R."/>
            <person name="Park J."/>
            <person name="Kim M.J."/>
            <person name="Kim Y.S."/>
            <person name="Kim S.B."/>
        </authorList>
    </citation>
    <scope>NUCLEOTIDE SEQUENCE [LARGE SCALE GENOMIC DNA]</scope>
    <source>
        <strain evidence="8 9">MMS16-CNU450</strain>
    </source>
</reference>
<evidence type="ECO:0000313" key="9">
    <source>
        <dbReference type="Proteomes" id="UP000248889"/>
    </source>
</evidence>
<evidence type="ECO:0000256" key="5">
    <source>
        <dbReference type="ARBA" id="ARBA00023136"/>
    </source>
</evidence>
<sequence>MALASSALTALVPMALLVASIAARFVPKDLADRIVSRYDLTGGGADAVRSMFSYTQGPGGSLSVFGSLFLIISALSFARASQRLFEQTWELSPLSVRNSLNGLLWLLALVVYGAAVGWLDAALGGRLALAARACEVPLTAAFLVWSGWILTARRLPWPDLIPFGVSAALLSALYSFASAVYLPRLFSSYATRYGSLGAVFALITALFGAMLTLVAASALGREVHDELDRIGRGEAPPDGEIRQEWATVVGLARERWETAREDLARRRGTRRSHRG</sequence>
<accession>A0A2X0JAV6</accession>
<evidence type="ECO:0000256" key="6">
    <source>
        <dbReference type="SAM" id="Phobius"/>
    </source>
</evidence>
<feature type="transmembrane region" description="Helical" evidence="6">
    <location>
        <begin position="160"/>
        <end position="181"/>
    </location>
</feature>
<feature type="transmembrane region" description="Helical" evidence="6">
    <location>
        <begin position="59"/>
        <end position="78"/>
    </location>
</feature>
<keyword evidence="9" id="KW-1185">Reference proteome</keyword>
<evidence type="ECO:0000256" key="4">
    <source>
        <dbReference type="ARBA" id="ARBA00022989"/>
    </source>
</evidence>
<dbReference type="EMBL" id="QKYN01000008">
    <property type="protein sequence ID" value="RAG87396.1"/>
    <property type="molecule type" value="Genomic_DNA"/>
</dbReference>
<feature type="signal peptide" evidence="7">
    <location>
        <begin position="1"/>
        <end position="25"/>
    </location>
</feature>
<feature type="transmembrane region" description="Helical" evidence="6">
    <location>
        <begin position="193"/>
        <end position="219"/>
    </location>
</feature>
<dbReference type="GO" id="GO:0005886">
    <property type="term" value="C:plasma membrane"/>
    <property type="evidence" value="ECO:0007669"/>
    <property type="project" value="UniProtKB-SubCell"/>
</dbReference>
<evidence type="ECO:0000256" key="1">
    <source>
        <dbReference type="ARBA" id="ARBA00004651"/>
    </source>
</evidence>
<protein>
    <recommendedName>
        <fullName evidence="10">YihY/virulence factor BrkB family protein</fullName>
    </recommendedName>
</protein>
<feature type="chain" id="PRO_5038335621" description="YihY/virulence factor BrkB family protein" evidence="7">
    <location>
        <begin position="26"/>
        <end position="275"/>
    </location>
</feature>
<evidence type="ECO:0000256" key="3">
    <source>
        <dbReference type="ARBA" id="ARBA00022692"/>
    </source>
</evidence>
<comment type="subcellular location">
    <subcellularLocation>
        <location evidence="1">Cell membrane</location>
        <topology evidence="1">Multi-pass membrane protein</topology>
    </subcellularLocation>
</comment>
<dbReference type="PANTHER" id="PTHR30213">
    <property type="entry name" value="INNER MEMBRANE PROTEIN YHJD"/>
    <property type="match status" value="1"/>
</dbReference>
<name>A0A2X0JAV6_9ACTN</name>
<dbReference type="OrthoDB" id="3850998at2"/>
<dbReference type="AlphaFoldDB" id="A0A2X0JAV6"/>
<organism evidence="8 9">
    <name type="scientific">Streptacidiphilus pinicola</name>
    <dbReference type="NCBI Taxonomy" id="2219663"/>
    <lineage>
        <taxon>Bacteria</taxon>
        <taxon>Bacillati</taxon>
        <taxon>Actinomycetota</taxon>
        <taxon>Actinomycetes</taxon>
        <taxon>Kitasatosporales</taxon>
        <taxon>Streptomycetaceae</taxon>
        <taxon>Streptacidiphilus</taxon>
    </lineage>
</organism>
<evidence type="ECO:0000256" key="7">
    <source>
        <dbReference type="SAM" id="SignalP"/>
    </source>
</evidence>
<keyword evidence="7" id="KW-0732">Signal</keyword>